<gene>
    <name evidence="2" type="ORF">Tci_640601</name>
</gene>
<accession>A0A699K2S9</accession>
<proteinExistence type="predicted"/>
<name>A0A699K2S9_TANCI</name>
<comment type="caution">
    <text evidence="2">The sequence shown here is derived from an EMBL/GenBank/DDBJ whole genome shotgun (WGS) entry which is preliminary data.</text>
</comment>
<protein>
    <recommendedName>
        <fullName evidence="3">Reverse transcriptase domain-containing protein</fullName>
    </recommendedName>
</protein>
<evidence type="ECO:0008006" key="3">
    <source>
        <dbReference type="Google" id="ProtNLM"/>
    </source>
</evidence>
<evidence type="ECO:0000313" key="2">
    <source>
        <dbReference type="EMBL" id="GFA68629.1"/>
    </source>
</evidence>
<organism evidence="2">
    <name type="scientific">Tanacetum cinerariifolium</name>
    <name type="common">Dalmatian daisy</name>
    <name type="synonym">Chrysanthemum cinerariifolium</name>
    <dbReference type="NCBI Taxonomy" id="118510"/>
    <lineage>
        <taxon>Eukaryota</taxon>
        <taxon>Viridiplantae</taxon>
        <taxon>Streptophyta</taxon>
        <taxon>Embryophyta</taxon>
        <taxon>Tracheophyta</taxon>
        <taxon>Spermatophyta</taxon>
        <taxon>Magnoliopsida</taxon>
        <taxon>eudicotyledons</taxon>
        <taxon>Gunneridae</taxon>
        <taxon>Pentapetalae</taxon>
        <taxon>asterids</taxon>
        <taxon>campanulids</taxon>
        <taxon>Asterales</taxon>
        <taxon>Asteraceae</taxon>
        <taxon>Asteroideae</taxon>
        <taxon>Anthemideae</taxon>
        <taxon>Anthemidinae</taxon>
        <taxon>Tanacetum</taxon>
    </lineage>
</organism>
<reference evidence="2" key="1">
    <citation type="journal article" date="2019" name="Sci. Rep.">
        <title>Draft genome of Tanacetum cinerariifolium, the natural source of mosquito coil.</title>
        <authorList>
            <person name="Yamashiro T."/>
            <person name="Shiraishi A."/>
            <person name="Satake H."/>
            <person name="Nakayama K."/>
        </authorList>
    </citation>
    <scope>NUCLEOTIDE SEQUENCE</scope>
</reference>
<dbReference type="AlphaFoldDB" id="A0A699K2S9"/>
<feature type="compositionally biased region" description="Polar residues" evidence="1">
    <location>
        <begin position="10"/>
        <end position="21"/>
    </location>
</feature>
<sequence length="522" mass="59309">MPTDPYHTPTILQSSSSQPQKTYKPRKPTRKVTQEPQPSDPIEHVADKAVHKELRDSLVRAATTTSSLGAEQDSEASEEQKQNMEKTTFDLVKICRYKQFLCIHDDVDNLIESALDSKLLSINSINSQRLDKKEQEVKIVKEQPAEQPENSLSMGYEHLSITPEMESDEVMESNAKNVLPIPSECEVTLGDKRECDELICENSSTIDVCDNHSEILFNSKNDYLLSDDESFEDIEYVDASVPDSAIVSVEEENVVHREKEEVDLEEISQVQDIVVCKKLFSITRLISNIKSLKDNSTPDLVLNSFESDNSLLDNFLPEFKTFCDHSEETRSGNTTHANYSLLEYDSFSFEIEPDQERLINLMKNDVPDNSSNDPLLEEADLFLSDDSIPPGIENVADDPEGDVRFLEELLIDDSILSHELSDDNFEDNRSISRPPPEPPDVESFFDLKPDVTAEEISNNLNEDKCFDLGREINVSTKIEDDDHFPFMFVIRIFFPYFIFPEISSLFLSVESEDTIFDPGISD</sequence>
<dbReference type="EMBL" id="BKCJ010468798">
    <property type="protein sequence ID" value="GFA68629.1"/>
    <property type="molecule type" value="Genomic_DNA"/>
</dbReference>
<feature type="region of interest" description="Disordered" evidence="1">
    <location>
        <begin position="1"/>
        <end position="44"/>
    </location>
</feature>
<evidence type="ECO:0000256" key="1">
    <source>
        <dbReference type="SAM" id="MobiDB-lite"/>
    </source>
</evidence>
<feature type="region of interest" description="Disordered" evidence="1">
    <location>
        <begin position="62"/>
        <end position="82"/>
    </location>
</feature>